<dbReference type="AlphaFoldDB" id="A0A8H6R2A3"/>
<dbReference type="EMBL" id="JACBAG010001606">
    <property type="protein sequence ID" value="KAF7184576.1"/>
    <property type="molecule type" value="Genomic_DNA"/>
</dbReference>
<name>A0A8H6R2A3_9EURO</name>
<evidence type="ECO:0000313" key="1">
    <source>
        <dbReference type="EMBL" id="KAF7184576.1"/>
    </source>
</evidence>
<protein>
    <submittedName>
        <fullName evidence="1">Uncharacterized protein</fullName>
    </submittedName>
</protein>
<reference evidence="1" key="1">
    <citation type="submission" date="2020-06" db="EMBL/GenBank/DDBJ databases">
        <title>Draft genome sequences of strains closely related to Aspergillus parafelis and Aspergillus hiratsukae.</title>
        <authorList>
            <person name="Dos Santos R.A.C."/>
            <person name="Rivero-Menendez O."/>
            <person name="Steenwyk J.L."/>
            <person name="Mead M.E."/>
            <person name="Goldman G.H."/>
            <person name="Alastruey-Izquierdo A."/>
            <person name="Rokas A."/>
        </authorList>
    </citation>
    <scope>NUCLEOTIDE SEQUENCE</scope>
    <source>
        <strain evidence="1">CNM-CM7691</strain>
    </source>
</reference>
<organism evidence="1 2">
    <name type="scientific">Aspergillus felis</name>
    <dbReference type="NCBI Taxonomy" id="1287682"/>
    <lineage>
        <taxon>Eukaryota</taxon>
        <taxon>Fungi</taxon>
        <taxon>Dikarya</taxon>
        <taxon>Ascomycota</taxon>
        <taxon>Pezizomycotina</taxon>
        <taxon>Eurotiomycetes</taxon>
        <taxon>Eurotiomycetidae</taxon>
        <taxon>Eurotiales</taxon>
        <taxon>Aspergillaceae</taxon>
        <taxon>Aspergillus</taxon>
        <taxon>Aspergillus subgen. Fumigati</taxon>
    </lineage>
</organism>
<proteinExistence type="predicted"/>
<sequence>MAHEEHNINWNILAANFIHRSPSYPAADLASNLYFRFKPTQGQEIGSFIESFVRTLEKHTQAERLKYPDRYSPSTPDELILNDHVAEQISPLAHRWCKAYDWPLKDKIQKTEGLCRHADSESFACGCSLPYHERKGAAFQRSYSYHSCYTFFAENTEAFYNLQLLNALLVLGEMDTVLRLCAIPDNNLQESMYVRSCGCDSPDRGWDQVFEAALNIYLLLNILYCFPELRDPASRQARNKKRTDEYRGTRMYQQAVKIWTQDESVSDVSRHPHRQFFGLEGHFGYVLHISRGWDRPVLAQLREKLAKNRWGPESTPEQISVVCEDDEGFPYGKLPFEEFLACGKRGAAGGQHQTRSAVDVARVEAYLRATGLPQELVLQITACTEYDRSRLGLRLPVPHDPLHRRNRRHLRRHLDYCWRVMVHCNMLARELGTEIDWELRVVEALDRMVSSPAGMKLCERAAHESGEFWQTTLRGGNGELPYSIPYI</sequence>
<keyword evidence="2" id="KW-1185">Reference proteome</keyword>
<evidence type="ECO:0000313" key="2">
    <source>
        <dbReference type="Proteomes" id="UP000641853"/>
    </source>
</evidence>
<gene>
    <name evidence="1" type="ORF">CNMCM7691_005760</name>
</gene>
<comment type="caution">
    <text evidence="1">The sequence shown here is derived from an EMBL/GenBank/DDBJ whole genome shotgun (WGS) entry which is preliminary data.</text>
</comment>
<dbReference type="Proteomes" id="UP000641853">
    <property type="component" value="Unassembled WGS sequence"/>
</dbReference>
<accession>A0A8H6R2A3</accession>